<dbReference type="AlphaFoldDB" id="A0AAI9X645"/>
<organism evidence="2 3">
    <name type="scientific">Penicillium thymicola</name>
    <dbReference type="NCBI Taxonomy" id="293382"/>
    <lineage>
        <taxon>Eukaryota</taxon>
        <taxon>Fungi</taxon>
        <taxon>Dikarya</taxon>
        <taxon>Ascomycota</taxon>
        <taxon>Pezizomycotina</taxon>
        <taxon>Eurotiomycetes</taxon>
        <taxon>Eurotiomycetidae</taxon>
        <taxon>Eurotiales</taxon>
        <taxon>Aspergillaceae</taxon>
        <taxon>Penicillium</taxon>
    </lineage>
</organism>
<proteinExistence type="predicted"/>
<evidence type="ECO:0000256" key="1">
    <source>
        <dbReference type="SAM" id="Phobius"/>
    </source>
</evidence>
<sequence>MQAPLQFCHHIVGAYCCCLISGSIGCVTWLKSGPMHNVFHMRAATTSEPPPHPKR</sequence>
<feature type="transmembrane region" description="Helical" evidence="1">
    <location>
        <begin position="12"/>
        <end position="30"/>
    </location>
</feature>
<keyword evidence="1" id="KW-1133">Transmembrane helix</keyword>
<dbReference type="EMBL" id="LACB01000276">
    <property type="protein sequence ID" value="KAJ9485265.1"/>
    <property type="molecule type" value="Genomic_DNA"/>
</dbReference>
<protein>
    <submittedName>
        <fullName evidence="2">Uncharacterized protein</fullName>
    </submittedName>
</protein>
<comment type="caution">
    <text evidence="2">The sequence shown here is derived from an EMBL/GenBank/DDBJ whole genome shotgun (WGS) entry which is preliminary data.</text>
</comment>
<gene>
    <name evidence="2" type="ORF">VN97_g8101</name>
</gene>
<reference evidence="2" key="1">
    <citation type="submission" date="2015-06" db="EMBL/GenBank/DDBJ databases">
        <authorList>
            <person name="Nguyen H."/>
        </authorList>
    </citation>
    <scope>NUCLEOTIDE SEQUENCE</scope>
    <source>
        <strain evidence="2">DAOM 180753</strain>
    </source>
</reference>
<accession>A0AAI9X645</accession>
<dbReference type="Proteomes" id="UP001227192">
    <property type="component" value="Unassembled WGS sequence"/>
</dbReference>
<keyword evidence="3" id="KW-1185">Reference proteome</keyword>
<evidence type="ECO:0000313" key="2">
    <source>
        <dbReference type="EMBL" id="KAJ9485265.1"/>
    </source>
</evidence>
<keyword evidence="1" id="KW-0472">Membrane</keyword>
<feature type="non-terminal residue" evidence="2">
    <location>
        <position position="55"/>
    </location>
</feature>
<keyword evidence="1" id="KW-0812">Transmembrane</keyword>
<evidence type="ECO:0000313" key="3">
    <source>
        <dbReference type="Proteomes" id="UP001227192"/>
    </source>
</evidence>
<name>A0AAI9X645_PENTH</name>
<reference evidence="2" key="2">
    <citation type="journal article" date="2016" name="Fungal Biol.">
        <title>Ochratoxin A production by Penicillium thymicola.</title>
        <authorList>
            <person name="Nguyen H.D.T."/>
            <person name="McMullin D.R."/>
            <person name="Ponomareva E."/>
            <person name="Riley R."/>
            <person name="Pomraning K.R."/>
            <person name="Baker S.E."/>
            <person name="Seifert K.A."/>
        </authorList>
    </citation>
    <scope>NUCLEOTIDE SEQUENCE</scope>
    <source>
        <strain evidence="2">DAOM 180753</strain>
    </source>
</reference>